<dbReference type="Gene3D" id="1.10.1740.10">
    <property type="match status" value="1"/>
</dbReference>
<dbReference type="NCBIfam" id="TIGR02937">
    <property type="entry name" value="sigma70-ECF"/>
    <property type="match status" value="1"/>
</dbReference>
<evidence type="ECO:0000256" key="1">
    <source>
        <dbReference type="ARBA" id="ARBA00010641"/>
    </source>
</evidence>
<evidence type="ECO:0000256" key="4">
    <source>
        <dbReference type="ARBA" id="ARBA00023163"/>
    </source>
</evidence>
<dbReference type="InterPro" id="IPR007627">
    <property type="entry name" value="RNA_pol_sigma70_r2"/>
</dbReference>
<dbReference type="Pfam" id="PF04542">
    <property type="entry name" value="Sigma70_r2"/>
    <property type="match status" value="1"/>
</dbReference>
<evidence type="ECO:0000313" key="8">
    <source>
        <dbReference type="Proteomes" id="UP000184231"/>
    </source>
</evidence>
<dbReference type="InterPro" id="IPR013324">
    <property type="entry name" value="RNA_pol_sigma_r3/r4-like"/>
</dbReference>
<evidence type="ECO:0000259" key="6">
    <source>
        <dbReference type="PROSITE" id="PS00622"/>
    </source>
</evidence>
<accession>A0A1M6FRU9</accession>
<evidence type="ECO:0000256" key="3">
    <source>
        <dbReference type="ARBA" id="ARBA00023082"/>
    </source>
</evidence>
<dbReference type="STRING" id="558155.SAMN04487911_10962"/>
<dbReference type="Proteomes" id="UP000184231">
    <property type="component" value="Unassembled WGS sequence"/>
</dbReference>
<proteinExistence type="inferred from homology"/>
<feature type="transmembrane region" description="Helical" evidence="5">
    <location>
        <begin position="6"/>
        <end position="25"/>
    </location>
</feature>
<organism evidence="7 8">
    <name type="scientific">Arenibacter nanhaiticus</name>
    <dbReference type="NCBI Taxonomy" id="558155"/>
    <lineage>
        <taxon>Bacteria</taxon>
        <taxon>Pseudomonadati</taxon>
        <taxon>Bacteroidota</taxon>
        <taxon>Flavobacteriia</taxon>
        <taxon>Flavobacteriales</taxon>
        <taxon>Flavobacteriaceae</taxon>
        <taxon>Arenibacter</taxon>
    </lineage>
</organism>
<keyword evidence="2" id="KW-0805">Transcription regulation</keyword>
<comment type="similarity">
    <text evidence="1">Belongs to the sigma-70 factor family. ECF subfamily.</text>
</comment>
<dbReference type="InterPro" id="IPR014284">
    <property type="entry name" value="RNA_pol_sigma-70_dom"/>
</dbReference>
<dbReference type="EMBL" id="FQYX01000009">
    <property type="protein sequence ID" value="SHJ00431.1"/>
    <property type="molecule type" value="Genomic_DNA"/>
</dbReference>
<dbReference type="Pfam" id="PF08281">
    <property type="entry name" value="Sigma70_r4_2"/>
    <property type="match status" value="1"/>
</dbReference>
<sequence>MNIRTNIIGLKVFFLENSLFFVIFIRNQVLIRKRRATMGKEADFISMIKTNQGAIFKITTIYTNNGQDQKDLYQEIVYQLWKSFDSFKNRSKISTWLYRVALNTAITHLKRTKRKDQVVAIEKVILQQTAHFDDSYEERIRILYHHIQQLNTFNKGIMLLLLEGKSYDEIAEIIGITTTNVGTRISRIKQKLRKQIVKT</sequence>
<dbReference type="InterPro" id="IPR036388">
    <property type="entry name" value="WH-like_DNA-bd_sf"/>
</dbReference>
<dbReference type="SUPFAM" id="SSF88659">
    <property type="entry name" value="Sigma3 and sigma4 domains of RNA polymerase sigma factors"/>
    <property type="match status" value="1"/>
</dbReference>
<keyword evidence="5" id="KW-0472">Membrane</keyword>
<keyword evidence="4" id="KW-0804">Transcription</keyword>
<keyword evidence="3" id="KW-0731">Sigma factor</keyword>
<dbReference type="PROSITE" id="PS00622">
    <property type="entry name" value="HTH_LUXR_1"/>
    <property type="match status" value="1"/>
</dbReference>
<protein>
    <submittedName>
        <fullName evidence="7">RNA polymerase sigma-70 factor, ECF subfamily</fullName>
    </submittedName>
</protein>
<gene>
    <name evidence="7" type="ORF">SAMN04487911_10962</name>
</gene>
<reference evidence="8" key="1">
    <citation type="submission" date="2016-11" db="EMBL/GenBank/DDBJ databases">
        <authorList>
            <person name="Varghese N."/>
            <person name="Submissions S."/>
        </authorList>
    </citation>
    <scope>NUCLEOTIDE SEQUENCE [LARGE SCALE GENOMIC DNA]</scope>
    <source>
        <strain evidence="8">CGMCC 1.8863</strain>
    </source>
</reference>
<dbReference type="InterPro" id="IPR000792">
    <property type="entry name" value="Tscrpt_reg_LuxR_C"/>
</dbReference>
<evidence type="ECO:0000256" key="5">
    <source>
        <dbReference type="SAM" id="Phobius"/>
    </source>
</evidence>
<dbReference type="InterPro" id="IPR013249">
    <property type="entry name" value="RNA_pol_sigma70_r4_t2"/>
</dbReference>
<dbReference type="PANTHER" id="PTHR43133">
    <property type="entry name" value="RNA POLYMERASE ECF-TYPE SIGMA FACTO"/>
    <property type="match status" value="1"/>
</dbReference>
<dbReference type="InterPro" id="IPR039425">
    <property type="entry name" value="RNA_pol_sigma-70-like"/>
</dbReference>
<keyword evidence="8" id="KW-1185">Reference proteome</keyword>
<feature type="domain" description="HTH luxR-type" evidence="6">
    <location>
        <begin position="164"/>
        <end position="191"/>
    </location>
</feature>
<dbReference type="AlphaFoldDB" id="A0A1M6FRU9"/>
<keyword evidence="5" id="KW-0812">Transmembrane</keyword>
<dbReference type="InterPro" id="IPR013325">
    <property type="entry name" value="RNA_pol_sigma_r2"/>
</dbReference>
<dbReference type="GO" id="GO:0006352">
    <property type="term" value="P:DNA-templated transcription initiation"/>
    <property type="evidence" value="ECO:0007669"/>
    <property type="project" value="InterPro"/>
</dbReference>
<dbReference type="SUPFAM" id="SSF88946">
    <property type="entry name" value="Sigma2 domain of RNA polymerase sigma factors"/>
    <property type="match status" value="1"/>
</dbReference>
<name>A0A1M6FRU9_9FLAO</name>
<dbReference type="GO" id="GO:0016987">
    <property type="term" value="F:sigma factor activity"/>
    <property type="evidence" value="ECO:0007669"/>
    <property type="project" value="UniProtKB-KW"/>
</dbReference>
<dbReference type="Gene3D" id="1.10.10.10">
    <property type="entry name" value="Winged helix-like DNA-binding domain superfamily/Winged helix DNA-binding domain"/>
    <property type="match status" value="1"/>
</dbReference>
<dbReference type="GO" id="GO:0003677">
    <property type="term" value="F:DNA binding"/>
    <property type="evidence" value="ECO:0007669"/>
    <property type="project" value="InterPro"/>
</dbReference>
<evidence type="ECO:0000313" key="7">
    <source>
        <dbReference type="EMBL" id="SHJ00431.1"/>
    </source>
</evidence>
<keyword evidence="5" id="KW-1133">Transmembrane helix</keyword>
<dbReference type="RefSeq" id="WP_245795532.1">
    <property type="nucleotide sequence ID" value="NZ_FQYX01000009.1"/>
</dbReference>
<dbReference type="PANTHER" id="PTHR43133:SF45">
    <property type="entry name" value="RNA POLYMERASE ECF-TYPE SIGMA FACTOR"/>
    <property type="match status" value="1"/>
</dbReference>
<evidence type="ECO:0000256" key="2">
    <source>
        <dbReference type="ARBA" id="ARBA00023015"/>
    </source>
</evidence>